<evidence type="ECO:0000313" key="9">
    <source>
        <dbReference type="EMBL" id="ADK85647.1"/>
    </source>
</evidence>
<dbReference type="OrthoDB" id="9803914at2"/>
<dbReference type="GO" id="GO:0046872">
    <property type="term" value="F:metal ion binding"/>
    <property type="evidence" value="ECO:0007669"/>
    <property type="project" value="UniProtKB-KW"/>
</dbReference>
<dbReference type="GO" id="GO:0008311">
    <property type="term" value="F:double-stranded DNA 3'-5' DNA exonuclease activity"/>
    <property type="evidence" value="ECO:0007669"/>
    <property type="project" value="InterPro"/>
</dbReference>
<dbReference type="Pfam" id="PF03372">
    <property type="entry name" value="Exo_endo_phos"/>
    <property type="match status" value="1"/>
</dbReference>
<evidence type="ECO:0000256" key="6">
    <source>
        <dbReference type="PIRSR" id="PIRSR604808-2"/>
    </source>
</evidence>
<dbReference type="EMBL" id="CP002085">
    <property type="protein sequence ID" value="ADK85647.1"/>
    <property type="molecule type" value="Genomic_DNA"/>
</dbReference>
<protein>
    <submittedName>
        <fullName evidence="9">Exodeoxyribonuclease III</fullName>
    </submittedName>
</protein>
<evidence type="ECO:0000256" key="2">
    <source>
        <dbReference type="ARBA" id="ARBA00022723"/>
    </source>
</evidence>
<dbReference type="Proteomes" id="UP000009047">
    <property type="component" value="Chromosome"/>
</dbReference>
<keyword evidence="2 6" id="KW-0479">Metal-binding</keyword>
<keyword evidence="4 6" id="KW-0460">Magnesium</keyword>
<evidence type="ECO:0000259" key="8">
    <source>
        <dbReference type="Pfam" id="PF03372"/>
    </source>
</evidence>
<dbReference type="GO" id="GO:0006281">
    <property type="term" value="P:DNA repair"/>
    <property type="evidence" value="ECO:0007669"/>
    <property type="project" value="InterPro"/>
</dbReference>
<feature type="active site" description="Proton acceptor" evidence="5">
    <location>
        <position position="250"/>
    </location>
</feature>
<feature type="binding site" evidence="6">
    <location>
        <position position="249"/>
    </location>
    <ligand>
        <name>Mg(2+)</name>
        <dbReference type="ChEBI" id="CHEBI:18420"/>
        <label>1</label>
    </ligand>
</feature>
<gene>
    <name evidence="9" type="ordered locus">Deba_2285</name>
</gene>
<name>E1QJA4_DESB2</name>
<keyword evidence="3" id="KW-0378">Hydrolase</keyword>
<proteinExistence type="inferred from homology"/>
<dbReference type="CDD" id="cd09086">
    <property type="entry name" value="ExoIII-like_AP-endo"/>
    <property type="match status" value="1"/>
</dbReference>
<dbReference type="Gene3D" id="3.60.10.10">
    <property type="entry name" value="Endonuclease/exonuclease/phosphatase"/>
    <property type="match status" value="1"/>
</dbReference>
<feature type="active site" evidence="5">
    <location>
        <position position="107"/>
    </location>
</feature>
<evidence type="ECO:0000256" key="7">
    <source>
        <dbReference type="PIRSR" id="PIRSR604808-3"/>
    </source>
</evidence>
<dbReference type="InterPro" id="IPR004808">
    <property type="entry name" value="AP_endonuc_1"/>
</dbReference>
<keyword evidence="6" id="KW-0464">Manganese</keyword>
<organism evidence="9 10">
    <name type="scientific">Desulfarculus baarsii (strain ATCC 33931 / DSM 2075 / LMG 7858 / VKM B-1802 / 2st14)</name>
    <dbReference type="NCBI Taxonomy" id="644282"/>
    <lineage>
        <taxon>Bacteria</taxon>
        <taxon>Pseudomonadati</taxon>
        <taxon>Thermodesulfobacteriota</taxon>
        <taxon>Desulfarculia</taxon>
        <taxon>Desulfarculales</taxon>
        <taxon>Desulfarculaceae</taxon>
        <taxon>Desulfarculus</taxon>
    </lineage>
</organism>
<dbReference type="InterPro" id="IPR037493">
    <property type="entry name" value="ExoIII-like"/>
</dbReference>
<dbReference type="AlphaFoldDB" id="E1QJA4"/>
<feature type="binding site" evidence="6">
    <location>
        <position position="36"/>
    </location>
    <ligand>
        <name>Mg(2+)</name>
        <dbReference type="ChEBI" id="CHEBI:18420"/>
        <label>1</label>
    </ligand>
</feature>
<dbReference type="InterPro" id="IPR005135">
    <property type="entry name" value="Endo/exonuclease/phosphatase"/>
</dbReference>
<comment type="cofactor">
    <cofactor evidence="6">
        <name>Mg(2+)</name>
        <dbReference type="ChEBI" id="CHEBI:18420"/>
    </cofactor>
    <cofactor evidence="6">
        <name>Mn(2+)</name>
        <dbReference type="ChEBI" id="CHEBI:29035"/>
    </cofactor>
    <text evidence="6">Probably binds two magnesium or manganese ions per subunit.</text>
</comment>
<sequence length="259" mass="29312">MDWTIASFNVNGLRARLGILGDWLAHNQPDAVCLQETKVQDQDFPRQAVEELGYHVAFHGQKSYNGVAILSKRPADEHGHGFGELWDDDQARLLWAKLDGLWVINVYAPQGRDPSDPAFAYKLEFFRRLRAWLEARFSPGEALVCCGDFNVAPQDIDLHDPVKLAGQVGCHPDERAAYANVLDWGLEDVFRRLHPAQKQFTFWDYRLRGALSRDLGWRIDHILASAGLAPACGQCLVDMAPRRLEKPSDHTPILARFSR</sequence>
<feature type="active site" description="Proton donor/acceptor" evidence="5">
    <location>
        <position position="148"/>
    </location>
</feature>
<dbReference type="eggNOG" id="COG0708">
    <property type="taxonomic scope" value="Bacteria"/>
</dbReference>
<dbReference type="SUPFAM" id="SSF56219">
    <property type="entry name" value="DNase I-like"/>
    <property type="match status" value="1"/>
</dbReference>
<feature type="site" description="Interaction with DNA substrate" evidence="7">
    <location>
        <position position="250"/>
    </location>
</feature>
<dbReference type="HOGENOM" id="CLU_027539_0_1_7"/>
<feature type="binding site" evidence="6">
    <location>
        <position position="250"/>
    </location>
    <ligand>
        <name>Mg(2+)</name>
        <dbReference type="ChEBI" id="CHEBI:18420"/>
        <label>1</label>
    </ligand>
</feature>
<dbReference type="PROSITE" id="PS51435">
    <property type="entry name" value="AP_NUCLEASE_F1_4"/>
    <property type="match status" value="1"/>
</dbReference>
<dbReference type="NCBIfam" id="TIGR00633">
    <property type="entry name" value="xth"/>
    <property type="match status" value="1"/>
</dbReference>
<feature type="domain" description="Endonuclease/exonuclease/phosphatase" evidence="8">
    <location>
        <begin position="6"/>
        <end position="250"/>
    </location>
</feature>
<evidence type="ECO:0000256" key="5">
    <source>
        <dbReference type="PIRSR" id="PIRSR604808-1"/>
    </source>
</evidence>
<feature type="site" description="Transition state stabilizer" evidence="7">
    <location>
        <position position="150"/>
    </location>
</feature>
<dbReference type="PANTHER" id="PTHR43250">
    <property type="entry name" value="EXODEOXYRIBONUCLEASE III"/>
    <property type="match status" value="1"/>
</dbReference>
<dbReference type="NCBIfam" id="TIGR00195">
    <property type="entry name" value="exoDNase_III"/>
    <property type="match status" value="1"/>
</dbReference>
<feature type="binding site" evidence="6">
    <location>
        <position position="9"/>
    </location>
    <ligand>
        <name>Mg(2+)</name>
        <dbReference type="ChEBI" id="CHEBI:18420"/>
        <label>1</label>
    </ligand>
</feature>
<reference evidence="9 10" key="1">
    <citation type="journal article" date="2010" name="Stand. Genomic Sci.">
        <title>Complete genome sequence of Desulfarculus baarsii type strain (2st14).</title>
        <authorList>
            <person name="Sun H."/>
            <person name="Spring S."/>
            <person name="Lapidus A."/>
            <person name="Davenport K."/>
            <person name="Del Rio T.G."/>
            <person name="Tice H."/>
            <person name="Nolan M."/>
            <person name="Copeland A."/>
            <person name="Cheng J.F."/>
            <person name="Lucas S."/>
            <person name="Tapia R."/>
            <person name="Goodwin L."/>
            <person name="Pitluck S."/>
            <person name="Ivanova N."/>
            <person name="Pagani I."/>
            <person name="Mavromatis K."/>
            <person name="Ovchinnikova G."/>
            <person name="Pati A."/>
            <person name="Chen A."/>
            <person name="Palaniappan K."/>
            <person name="Hauser L."/>
            <person name="Chang Y.J."/>
            <person name="Jeffries C.D."/>
            <person name="Detter J.C."/>
            <person name="Han C."/>
            <person name="Rohde M."/>
            <person name="Brambilla E."/>
            <person name="Goker M."/>
            <person name="Woyke T."/>
            <person name="Bristow J."/>
            <person name="Eisen J.A."/>
            <person name="Markowitz V."/>
            <person name="Hugenholtz P."/>
            <person name="Kyrpides N.C."/>
            <person name="Klenk H.P."/>
            <person name="Land M."/>
        </authorList>
    </citation>
    <scope>NUCLEOTIDE SEQUENCE [LARGE SCALE GENOMIC DNA]</scope>
    <source>
        <strain evidence="10">ATCC 33931 / DSM 2075 / LMG 7858 / VKM B-1802 / 2st14</strain>
    </source>
</reference>
<feature type="site" description="Important for catalytic activity" evidence="7">
    <location>
        <position position="220"/>
    </location>
</feature>
<dbReference type="STRING" id="644282.Deba_2285"/>
<accession>E1QJA4</accession>
<evidence type="ECO:0000256" key="4">
    <source>
        <dbReference type="ARBA" id="ARBA00022842"/>
    </source>
</evidence>
<evidence type="ECO:0000256" key="3">
    <source>
        <dbReference type="ARBA" id="ARBA00022801"/>
    </source>
</evidence>
<evidence type="ECO:0000313" key="10">
    <source>
        <dbReference type="Proteomes" id="UP000009047"/>
    </source>
</evidence>
<dbReference type="KEGG" id="dbr:Deba_2285"/>
<comment type="similarity">
    <text evidence="1">Belongs to the DNA repair enzymes AP/ExoA family.</text>
</comment>
<dbReference type="PANTHER" id="PTHR43250:SF2">
    <property type="entry name" value="EXODEOXYRIBONUCLEASE III"/>
    <property type="match status" value="1"/>
</dbReference>
<dbReference type="InterPro" id="IPR036691">
    <property type="entry name" value="Endo/exonu/phosph_ase_sf"/>
</dbReference>
<feature type="binding site" evidence="6">
    <location>
        <position position="150"/>
    </location>
    <ligand>
        <name>Mg(2+)</name>
        <dbReference type="ChEBI" id="CHEBI:18420"/>
        <label>1</label>
    </ligand>
</feature>
<feature type="binding site" evidence="6">
    <location>
        <position position="148"/>
    </location>
    <ligand>
        <name>Mg(2+)</name>
        <dbReference type="ChEBI" id="CHEBI:18420"/>
        <label>1</label>
    </ligand>
</feature>
<keyword evidence="10" id="KW-1185">Reference proteome</keyword>
<evidence type="ECO:0000256" key="1">
    <source>
        <dbReference type="ARBA" id="ARBA00007092"/>
    </source>
</evidence>
<dbReference type="RefSeq" id="WP_013259086.1">
    <property type="nucleotide sequence ID" value="NC_014365.1"/>
</dbReference>